<gene>
    <name evidence="1" type="ORF">MRB53_033645</name>
</gene>
<sequence length="181" mass="20368">MSEVTREVFKENTDFFPIKPMDNGRFLVISLATGARKEEEKYSAEEARKWGILGWMASKGNTPLIDSFIQASGDMVDIHISVVFQALRSGSNYIRVQDDTWRGAVSSTDISTKENLENLLSVGKGLLKKPVSMVNLSAGKYEAIKDKGTNEEALTRFAKLLSQERKLRETRSPHRRHSMSN</sequence>
<evidence type="ECO:0000313" key="2">
    <source>
        <dbReference type="Proteomes" id="UP001234297"/>
    </source>
</evidence>
<organism evidence="1 2">
    <name type="scientific">Persea americana</name>
    <name type="common">Avocado</name>
    <dbReference type="NCBI Taxonomy" id="3435"/>
    <lineage>
        <taxon>Eukaryota</taxon>
        <taxon>Viridiplantae</taxon>
        <taxon>Streptophyta</taxon>
        <taxon>Embryophyta</taxon>
        <taxon>Tracheophyta</taxon>
        <taxon>Spermatophyta</taxon>
        <taxon>Magnoliopsida</taxon>
        <taxon>Magnoliidae</taxon>
        <taxon>Laurales</taxon>
        <taxon>Lauraceae</taxon>
        <taxon>Persea</taxon>
    </lineage>
</organism>
<proteinExistence type="predicted"/>
<comment type="caution">
    <text evidence="1">The sequence shown here is derived from an EMBL/GenBank/DDBJ whole genome shotgun (WGS) entry which is preliminary data.</text>
</comment>
<evidence type="ECO:0000313" key="1">
    <source>
        <dbReference type="EMBL" id="KAJ8625115.1"/>
    </source>
</evidence>
<protein>
    <submittedName>
        <fullName evidence="1">Uncharacterized protein</fullName>
    </submittedName>
</protein>
<reference evidence="1 2" key="1">
    <citation type="journal article" date="2022" name="Hortic Res">
        <title>A haplotype resolved chromosomal level avocado genome allows analysis of novel avocado genes.</title>
        <authorList>
            <person name="Nath O."/>
            <person name="Fletcher S.J."/>
            <person name="Hayward A."/>
            <person name="Shaw L.M."/>
            <person name="Masouleh A.K."/>
            <person name="Furtado A."/>
            <person name="Henry R.J."/>
            <person name="Mitter N."/>
        </authorList>
    </citation>
    <scope>NUCLEOTIDE SEQUENCE [LARGE SCALE GENOMIC DNA]</scope>
    <source>
        <strain evidence="2">cv. Hass</strain>
    </source>
</reference>
<name>A0ACC2KVX7_PERAE</name>
<dbReference type="Proteomes" id="UP001234297">
    <property type="component" value="Chromosome 11"/>
</dbReference>
<accession>A0ACC2KVX7</accession>
<keyword evidence="2" id="KW-1185">Reference proteome</keyword>
<dbReference type="EMBL" id="CM056819">
    <property type="protein sequence ID" value="KAJ8625115.1"/>
    <property type="molecule type" value="Genomic_DNA"/>
</dbReference>